<dbReference type="EMBL" id="JANBQB010000042">
    <property type="protein sequence ID" value="KAJ1983759.1"/>
    <property type="molecule type" value="Genomic_DNA"/>
</dbReference>
<sequence length="116" mass="12189">MLAWKLLPVVASLAAAMASVLPSSQNSALFRRSPGFPLTELGAGFAIADGLSELYKHFTKPEDEKTDGDNTNKDEGLGEKKRTLTSPNQDASVDPEQSHSSTSKASVATPGLAEAD</sequence>
<reference evidence="3" key="1">
    <citation type="submission" date="2022-07" db="EMBL/GenBank/DDBJ databases">
        <title>Phylogenomic reconstructions and comparative analyses of Kickxellomycotina fungi.</title>
        <authorList>
            <person name="Reynolds N.K."/>
            <person name="Stajich J.E."/>
            <person name="Barry K."/>
            <person name="Grigoriev I.V."/>
            <person name="Crous P."/>
            <person name="Smith M.E."/>
        </authorList>
    </citation>
    <scope>NUCLEOTIDE SEQUENCE</scope>
    <source>
        <strain evidence="3">RSA 567</strain>
    </source>
</reference>
<organism evidence="3 4">
    <name type="scientific">Dimargaris verticillata</name>
    <dbReference type="NCBI Taxonomy" id="2761393"/>
    <lineage>
        <taxon>Eukaryota</taxon>
        <taxon>Fungi</taxon>
        <taxon>Fungi incertae sedis</taxon>
        <taxon>Zoopagomycota</taxon>
        <taxon>Kickxellomycotina</taxon>
        <taxon>Dimargaritomycetes</taxon>
        <taxon>Dimargaritales</taxon>
        <taxon>Dimargaritaceae</taxon>
        <taxon>Dimargaris</taxon>
    </lineage>
</organism>
<feature type="region of interest" description="Disordered" evidence="1">
    <location>
        <begin position="58"/>
        <end position="116"/>
    </location>
</feature>
<dbReference type="AlphaFoldDB" id="A0A9W8B5G0"/>
<name>A0A9W8B5G0_9FUNG</name>
<keyword evidence="2" id="KW-0732">Signal</keyword>
<evidence type="ECO:0000256" key="1">
    <source>
        <dbReference type="SAM" id="MobiDB-lite"/>
    </source>
</evidence>
<protein>
    <submittedName>
        <fullName evidence="3">Uncharacterized protein</fullName>
    </submittedName>
</protein>
<feature type="signal peptide" evidence="2">
    <location>
        <begin position="1"/>
        <end position="18"/>
    </location>
</feature>
<evidence type="ECO:0000313" key="3">
    <source>
        <dbReference type="EMBL" id="KAJ1983759.1"/>
    </source>
</evidence>
<dbReference type="Proteomes" id="UP001151582">
    <property type="component" value="Unassembled WGS sequence"/>
</dbReference>
<comment type="caution">
    <text evidence="3">The sequence shown here is derived from an EMBL/GenBank/DDBJ whole genome shotgun (WGS) entry which is preliminary data.</text>
</comment>
<proteinExistence type="predicted"/>
<keyword evidence="4" id="KW-1185">Reference proteome</keyword>
<evidence type="ECO:0000313" key="4">
    <source>
        <dbReference type="Proteomes" id="UP001151582"/>
    </source>
</evidence>
<evidence type="ECO:0000256" key="2">
    <source>
        <dbReference type="SAM" id="SignalP"/>
    </source>
</evidence>
<accession>A0A9W8B5G0</accession>
<feature type="compositionally biased region" description="Basic and acidic residues" evidence="1">
    <location>
        <begin position="58"/>
        <end position="82"/>
    </location>
</feature>
<gene>
    <name evidence="3" type="ORF">H4R34_001091</name>
</gene>
<feature type="chain" id="PRO_5040789719" evidence="2">
    <location>
        <begin position="19"/>
        <end position="116"/>
    </location>
</feature>